<organism evidence="2 3">
    <name type="scientific">Streptacidiphilus jiangxiensis</name>
    <dbReference type="NCBI Taxonomy" id="235985"/>
    <lineage>
        <taxon>Bacteria</taxon>
        <taxon>Bacillati</taxon>
        <taxon>Actinomycetota</taxon>
        <taxon>Actinomycetes</taxon>
        <taxon>Kitasatosporales</taxon>
        <taxon>Streptomycetaceae</taxon>
        <taxon>Streptacidiphilus</taxon>
    </lineage>
</organism>
<gene>
    <name evidence="2" type="ORF">SAMN05414137_10718</name>
</gene>
<evidence type="ECO:0000313" key="2">
    <source>
        <dbReference type="EMBL" id="SEL25465.1"/>
    </source>
</evidence>
<evidence type="ECO:0000256" key="1">
    <source>
        <dbReference type="SAM" id="MobiDB-lite"/>
    </source>
</evidence>
<dbReference type="STRING" id="235985.SAMN05414137_10718"/>
<dbReference type="EMBL" id="FOAZ01000007">
    <property type="protein sequence ID" value="SEL25465.1"/>
    <property type="molecule type" value="Genomic_DNA"/>
</dbReference>
<feature type="region of interest" description="Disordered" evidence="1">
    <location>
        <begin position="106"/>
        <end position="174"/>
    </location>
</feature>
<reference evidence="3" key="1">
    <citation type="submission" date="2016-10" db="EMBL/GenBank/DDBJ databases">
        <authorList>
            <person name="Varghese N."/>
        </authorList>
    </citation>
    <scope>NUCLEOTIDE SEQUENCE [LARGE SCALE GENOMIC DNA]</scope>
    <source>
        <strain evidence="3">DSM 45096 / BCRC 16803 / CGMCC 4.1857 / CIP 109030 / JCM 12277 / KCTC 19219 / NBRC 100920 / 33214</strain>
    </source>
</reference>
<proteinExistence type="predicted"/>
<feature type="compositionally biased region" description="Low complexity" evidence="1">
    <location>
        <begin position="119"/>
        <end position="130"/>
    </location>
</feature>
<keyword evidence="3" id="KW-1185">Reference proteome</keyword>
<sequence>MRPAGAVRGVVATSIPAATDTLRRVVGGITRWSQSVCCDGEFMDDGHLPLAALGRSAAPWVCRTERGWRRATHVAARRVELRQERRNIEGPQRCLLASGRRRRSGAGAIDRTHIRAEGAAETAARGGSRTVCRAGPTAASRERTGAASKSSADDAAPAGRAQHGSPRDADATEGSVPCGALPWWLVLPWRQSPTMPVGYSSCPPRHSTCGTSWRLPLTSGRSRRSPPASPPNRRAAQHSGSRCVGARRCASSVGQGSDDVTLGGDPAARDLLLGVLDTPDPDCAIVTP</sequence>
<evidence type="ECO:0000313" key="3">
    <source>
        <dbReference type="Proteomes" id="UP000183015"/>
    </source>
</evidence>
<protein>
    <submittedName>
        <fullName evidence="2">Uncharacterized protein</fullName>
    </submittedName>
</protein>
<accession>A0A1H7NR04</accession>
<feature type="compositionally biased region" description="Low complexity" evidence="1">
    <location>
        <begin position="146"/>
        <end position="158"/>
    </location>
</feature>
<feature type="region of interest" description="Disordered" evidence="1">
    <location>
        <begin position="199"/>
        <end position="243"/>
    </location>
</feature>
<name>A0A1H7NR04_STRJI</name>
<dbReference type="AlphaFoldDB" id="A0A1H7NR04"/>
<dbReference type="Proteomes" id="UP000183015">
    <property type="component" value="Unassembled WGS sequence"/>
</dbReference>